<evidence type="ECO:0000256" key="3">
    <source>
        <dbReference type="ARBA" id="ARBA00022741"/>
    </source>
</evidence>
<dbReference type="EMBL" id="CP136893">
    <property type="protein sequence ID" value="WOL06112.1"/>
    <property type="molecule type" value="Genomic_DNA"/>
</dbReference>
<evidence type="ECO:0000256" key="5">
    <source>
        <dbReference type="ARBA" id="ARBA00022840"/>
    </source>
</evidence>
<gene>
    <name evidence="7" type="ORF">Cni_G14844</name>
</gene>
<reference evidence="7 8" key="1">
    <citation type="submission" date="2023-10" db="EMBL/GenBank/DDBJ databases">
        <title>Chromosome-scale genome assembly provides insights into flower coloration mechanisms of Canna indica.</title>
        <authorList>
            <person name="Li C."/>
        </authorList>
    </citation>
    <scope>NUCLEOTIDE SEQUENCE [LARGE SCALE GENOMIC DNA]</scope>
    <source>
        <tissue evidence="7">Flower</tissue>
    </source>
</reference>
<comment type="domain">
    <text evidence="6">The EXKPK motif is conserved in inositol-pentakisphosphate 2-kinases of both family 1 and 2.</text>
</comment>
<dbReference type="EC" id="2.7.1.158" evidence="1 6"/>
<sequence>MSLRGDDAKDWFYKGEGAANLVLGYCGSSPILIGKVLRIQKVENRKDLSADGCLVLSNHEKLLWENISELVESASKDLAARAFVQHVMSNLLNSKHIDGGILVPVSVEFLEAVERNITGQRPSWRVNASKIDTLCESALLISDHSIINGAPSAPKCNFCFAVEIKPKCGFLPSSEYIAEANTIKKHVTRFKMHQFLKHHQGEISEISGYDPLDLFSGSKDRILQAITALYASPHNNFRIFMNGSLIFGALGGSLDNTAAHSHKAEAAIAASGIQLASFLELVAEVIFRSGILGKLLEAQKLDALDIEGAIHLYYNIISQPCVVCKNLSDTELRRYADLHSLPLEKSLKIVREYLIAATAKDCSLMISFRPTEDGHTASNYDSVFLSSSNQSYNYKAYFIDLDLKPLKKMNYYYQLDQKIVNFYKINQEPVGKLCGSGNGLSDCRNIGYQ</sequence>
<organism evidence="7 8">
    <name type="scientific">Canna indica</name>
    <name type="common">Indian-shot</name>
    <dbReference type="NCBI Taxonomy" id="4628"/>
    <lineage>
        <taxon>Eukaryota</taxon>
        <taxon>Viridiplantae</taxon>
        <taxon>Streptophyta</taxon>
        <taxon>Embryophyta</taxon>
        <taxon>Tracheophyta</taxon>
        <taxon>Spermatophyta</taxon>
        <taxon>Magnoliopsida</taxon>
        <taxon>Liliopsida</taxon>
        <taxon>Zingiberales</taxon>
        <taxon>Cannaceae</taxon>
        <taxon>Canna</taxon>
    </lineage>
</organism>
<dbReference type="GO" id="GO:0035299">
    <property type="term" value="F:inositol-1,3,4,5,6-pentakisphosphate 2-kinase activity"/>
    <property type="evidence" value="ECO:0007669"/>
    <property type="project" value="UniProtKB-EC"/>
</dbReference>
<dbReference type="Proteomes" id="UP001327560">
    <property type="component" value="Chromosome 4"/>
</dbReference>
<evidence type="ECO:0000313" key="8">
    <source>
        <dbReference type="Proteomes" id="UP001327560"/>
    </source>
</evidence>
<dbReference type="InterPro" id="IPR043001">
    <property type="entry name" value="IP5_2-K_N_lobe"/>
</dbReference>
<proteinExistence type="predicted"/>
<dbReference type="PANTHER" id="PTHR14456:SF2">
    <property type="entry name" value="INOSITOL-PENTAKISPHOSPHATE 2-KINASE"/>
    <property type="match status" value="1"/>
</dbReference>
<comment type="catalytic activity">
    <reaction evidence="6">
        <text>1D-myo-inositol 1,3,4,5,6-pentakisphosphate + ATP = 1D-myo-inositol hexakisphosphate + ADP + H(+)</text>
        <dbReference type="Rhea" id="RHEA:20313"/>
        <dbReference type="ChEBI" id="CHEBI:15378"/>
        <dbReference type="ChEBI" id="CHEBI:30616"/>
        <dbReference type="ChEBI" id="CHEBI:57733"/>
        <dbReference type="ChEBI" id="CHEBI:58130"/>
        <dbReference type="ChEBI" id="CHEBI:456216"/>
        <dbReference type="EC" id="2.7.1.158"/>
    </reaction>
</comment>
<dbReference type="Pfam" id="PF06090">
    <property type="entry name" value="Ins_P5_2-kin"/>
    <property type="match status" value="1"/>
</dbReference>
<dbReference type="GO" id="GO:0005634">
    <property type="term" value="C:nucleus"/>
    <property type="evidence" value="ECO:0007669"/>
    <property type="project" value="TreeGrafter"/>
</dbReference>
<protein>
    <recommendedName>
        <fullName evidence="1 6">Inositol-pentakisphosphate 2-kinase</fullName>
        <ecNumber evidence="1 6">2.7.1.158</ecNumber>
    </recommendedName>
</protein>
<comment type="function">
    <text evidence="6">Phosphorylates Ins(1,3,4,5,6)P5 at position 2 to form Ins(1,2,3,4,5,6)P6 (InsP6 or phytate).</text>
</comment>
<name>A0AAQ3KCX6_9LILI</name>
<keyword evidence="8" id="KW-1185">Reference proteome</keyword>
<dbReference type="PANTHER" id="PTHR14456">
    <property type="entry name" value="INOSITOL POLYPHOSPHATE KINASE 1"/>
    <property type="match status" value="1"/>
</dbReference>
<dbReference type="GO" id="GO:0005524">
    <property type="term" value="F:ATP binding"/>
    <property type="evidence" value="ECO:0007669"/>
    <property type="project" value="UniProtKB-KW"/>
</dbReference>
<dbReference type="GO" id="GO:0032958">
    <property type="term" value="P:inositol phosphate biosynthetic process"/>
    <property type="evidence" value="ECO:0007669"/>
    <property type="project" value="TreeGrafter"/>
</dbReference>
<dbReference type="Gene3D" id="3.30.200.110">
    <property type="entry name" value="Inositol-pentakisphosphate 2-kinase, N-lobe"/>
    <property type="match status" value="1"/>
</dbReference>
<keyword evidence="5 6" id="KW-0067">ATP-binding</keyword>
<keyword evidence="2 6" id="KW-0808">Transferase</keyword>
<evidence type="ECO:0000256" key="4">
    <source>
        <dbReference type="ARBA" id="ARBA00022777"/>
    </source>
</evidence>
<evidence type="ECO:0000313" key="7">
    <source>
        <dbReference type="EMBL" id="WOL06112.1"/>
    </source>
</evidence>
<evidence type="ECO:0000256" key="1">
    <source>
        <dbReference type="ARBA" id="ARBA00012023"/>
    </source>
</evidence>
<keyword evidence="3 6" id="KW-0547">Nucleotide-binding</keyword>
<dbReference type="AlphaFoldDB" id="A0AAQ3KCX6"/>
<dbReference type="InterPro" id="IPR009286">
    <property type="entry name" value="Ins_P5_2-kin"/>
</dbReference>
<keyword evidence="4 6" id="KW-0418">Kinase</keyword>
<evidence type="ECO:0000256" key="2">
    <source>
        <dbReference type="ARBA" id="ARBA00022679"/>
    </source>
</evidence>
<accession>A0AAQ3KCX6</accession>
<evidence type="ECO:0000256" key="6">
    <source>
        <dbReference type="RuleBase" id="RU364126"/>
    </source>
</evidence>